<keyword evidence="7 18" id="KW-0812">Transmembrane</keyword>
<evidence type="ECO:0000256" key="13">
    <source>
        <dbReference type="ARBA" id="ARBA00023136"/>
    </source>
</evidence>
<dbReference type="InterPro" id="IPR004358">
    <property type="entry name" value="Sig_transdc_His_kin-like_C"/>
</dbReference>
<comment type="function">
    <text evidence="14">May play the central regulatory role in sporulation. It may be an element of the effector pathway responsible for the activation of sporulation genes in response to nutritional stress. Spo0A may act in concert with spo0H (a sigma factor) to control the expression of some genes that are critical to the sporulation process.</text>
</comment>
<dbReference type="InterPro" id="IPR005467">
    <property type="entry name" value="His_kinase_dom"/>
</dbReference>
<feature type="modified residue" description="Phosphohistidine" evidence="15">
    <location>
        <position position="792"/>
    </location>
</feature>
<keyword evidence="6 16" id="KW-0597">Phosphoprotein</keyword>
<dbReference type="OrthoDB" id="1834068at2"/>
<dbReference type="EMBL" id="RAYQ01000021">
    <property type="protein sequence ID" value="RKI89541.1"/>
    <property type="molecule type" value="Genomic_DNA"/>
</dbReference>
<evidence type="ECO:0000313" key="23">
    <source>
        <dbReference type="Proteomes" id="UP000280696"/>
    </source>
</evidence>
<gene>
    <name evidence="22" type="ORF">D7V94_17350</name>
</gene>
<dbReference type="GO" id="GO:0005524">
    <property type="term" value="F:ATP binding"/>
    <property type="evidence" value="ECO:0007669"/>
    <property type="project" value="UniProtKB-KW"/>
</dbReference>
<dbReference type="Pfam" id="PF01627">
    <property type="entry name" value="Hpt"/>
    <property type="match status" value="1"/>
</dbReference>
<evidence type="ECO:0000256" key="9">
    <source>
        <dbReference type="ARBA" id="ARBA00022777"/>
    </source>
</evidence>
<dbReference type="InterPro" id="IPR008207">
    <property type="entry name" value="Sig_transdc_His_kin_Hpt_dom"/>
</dbReference>
<dbReference type="AlphaFoldDB" id="A0A3A9APS6"/>
<dbReference type="InterPro" id="IPR036641">
    <property type="entry name" value="HPT_dom_sf"/>
</dbReference>
<dbReference type="InterPro" id="IPR011006">
    <property type="entry name" value="CheY-like_superfamily"/>
</dbReference>
<evidence type="ECO:0000259" key="20">
    <source>
        <dbReference type="PROSITE" id="PS50110"/>
    </source>
</evidence>
<comment type="caution">
    <text evidence="22">The sequence shown here is derived from an EMBL/GenBank/DDBJ whole genome shotgun (WGS) entry which is preliminary data.</text>
</comment>
<dbReference type="Pfam" id="PF00512">
    <property type="entry name" value="HisKA"/>
    <property type="match status" value="1"/>
</dbReference>
<feature type="transmembrane region" description="Helical" evidence="18">
    <location>
        <begin position="84"/>
        <end position="101"/>
    </location>
</feature>
<dbReference type="Gene3D" id="1.10.287.130">
    <property type="match status" value="1"/>
</dbReference>
<feature type="compositionally biased region" description="Basic and acidic residues" evidence="17">
    <location>
        <begin position="699"/>
        <end position="727"/>
    </location>
</feature>
<evidence type="ECO:0000256" key="6">
    <source>
        <dbReference type="ARBA" id="ARBA00022553"/>
    </source>
</evidence>
<evidence type="ECO:0000256" key="12">
    <source>
        <dbReference type="ARBA" id="ARBA00023012"/>
    </source>
</evidence>
<dbReference type="Gene3D" id="3.40.50.2300">
    <property type="match status" value="1"/>
</dbReference>
<keyword evidence="5" id="KW-1003">Cell membrane</keyword>
<evidence type="ECO:0000256" key="11">
    <source>
        <dbReference type="ARBA" id="ARBA00022989"/>
    </source>
</evidence>
<keyword evidence="23" id="KW-1185">Reference proteome</keyword>
<dbReference type="CDD" id="cd00082">
    <property type="entry name" value="HisKA"/>
    <property type="match status" value="1"/>
</dbReference>
<keyword evidence="11 18" id="KW-1133">Transmembrane helix</keyword>
<organism evidence="22 23">
    <name type="scientific">Parablautia intestinalis</name>
    <dbReference type="NCBI Taxonomy" id="2320100"/>
    <lineage>
        <taxon>Bacteria</taxon>
        <taxon>Bacillati</taxon>
        <taxon>Bacillota</taxon>
        <taxon>Clostridia</taxon>
        <taxon>Lachnospirales</taxon>
        <taxon>Lachnospiraceae</taxon>
        <taxon>Parablautia</taxon>
    </lineage>
</organism>
<evidence type="ECO:0000256" key="5">
    <source>
        <dbReference type="ARBA" id="ARBA00022475"/>
    </source>
</evidence>
<dbReference type="Gene3D" id="1.20.120.160">
    <property type="entry name" value="HPT domain"/>
    <property type="match status" value="1"/>
</dbReference>
<dbReference type="RefSeq" id="WP_120471577.1">
    <property type="nucleotide sequence ID" value="NZ_RAYQ01000021.1"/>
</dbReference>
<comment type="catalytic activity">
    <reaction evidence="1">
        <text>ATP + protein L-histidine = ADP + protein N-phospho-L-histidine.</text>
        <dbReference type="EC" id="2.7.13.3"/>
    </reaction>
</comment>
<evidence type="ECO:0000256" key="7">
    <source>
        <dbReference type="ARBA" id="ARBA00022692"/>
    </source>
</evidence>
<evidence type="ECO:0000256" key="17">
    <source>
        <dbReference type="SAM" id="MobiDB-lite"/>
    </source>
</evidence>
<dbReference type="SUPFAM" id="SSF55874">
    <property type="entry name" value="ATPase domain of HSP90 chaperone/DNA topoisomerase II/histidine kinase"/>
    <property type="match status" value="1"/>
</dbReference>
<dbReference type="InterPro" id="IPR003661">
    <property type="entry name" value="HisK_dim/P_dom"/>
</dbReference>
<dbReference type="Gene3D" id="3.30.565.10">
    <property type="entry name" value="Histidine kinase-like ATPase, C-terminal domain"/>
    <property type="match status" value="1"/>
</dbReference>
<dbReference type="Pfam" id="PF00072">
    <property type="entry name" value="Response_reg"/>
    <property type="match status" value="1"/>
</dbReference>
<dbReference type="SUPFAM" id="SSF47384">
    <property type="entry name" value="Homodimeric domain of signal transducing histidine kinase"/>
    <property type="match status" value="1"/>
</dbReference>
<feature type="domain" description="HPt" evidence="21">
    <location>
        <begin position="753"/>
        <end position="848"/>
    </location>
</feature>
<evidence type="ECO:0000256" key="4">
    <source>
        <dbReference type="ARBA" id="ARBA00018672"/>
    </source>
</evidence>
<comment type="subcellular location">
    <subcellularLocation>
        <location evidence="2">Cell membrane</location>
        <topology evidence="2">Multi-pass membrane protein</topology>
    </subcellularLocation>
</comment>
<feature type="compositionally biased region" description="Low complexity" evidence="17">
    <location>
        <begin position="686"/>
        <end position="698"/>
    </location>
</feature>
<evidence type="ECO:0000256" key="8">
    <source>
        <dbReference type="ARBA" id="ARBA00022741"/>
    </source>
</evidence>
<keyword evidence="9" id="KW-0808">Transferase</keyword>
<evidence type="ECO:0000256" key="3">
    <source>
        <dbReference type="ARBA" id="ARBA00012438"/>
    </source>
</evidence>
<keyword evidence="8" id="KW-0547">Nucleotide-binding</keyword>
<dbReference type="SUPFAM" id="SSF52172">
    <property type="entry name" value="CheY-like"/>
    <property type="match status" value="1"/>
</dbReference>
<keyword evidence="10" id="KW-0067">ATP-binding</keyword>
<dbReference type="EC" id="2.7.13.3" evidence="3"/>
<evidence type="ECO:0000256" key="2">
    <source>
        <dbReference type="ARBA" id="ARBA00004651"/>
    </source>
</evidence>
<dbReference type="InterPro" id="IPR003594">
    <property type="entry name" value="HATPase_dom"/>
</dbReference>
<dbReference type="Proteomes" id="UP000280696">
    <property type="component" value="Unassembled WGS sequence"/>
</dbReference>
<dbReference type="SMART" id="SM00448">
    <property type="entry name" value="REC"/>
    <property type="match status" value="1"/>
</dbReference>
<accession>A0A3A9APS6</accession>
<evidence type="ECO:0000313" key="22">
    <source>
        <dbReference type="EMBL" id="RKI89541.1"/>
    </source>
</evidence>
<protein>
    <recommendedName>
        <fullName evidence="4">Stage 0 sporulation protein A homolog</fullName>
        <ecNumber evidence="3">2.7.13.3</ecNumber>
    </recommendedName>
</protein>
<feature type="transmembrane region" description="Helical" evidence="18">
    <location>
        <begin position="107"/>
        <end position="128"/>
    </location>
</feature>
<dbReference type="InterPro" id="IPR036890">
    <property type="entry name" value="HATPase_C_sf"/>
</dbReference>
<dbReference type="InterPro" id="IPR001789">
    <property type="entry name" value="Sig_transdc_resp-reg_receiver"/>
</dbReference>
<dbReference type="SUPFAM" id="SSF47226">
    <property type="entry name" value="Histidine-containing phosphotransfer domain, HPT domain"/>
    <property type="match status" value="1"/>
</dbReference>
<evidence type="ECO:0000256" key="16">
    <source>
        <dbReference type="PROSITE-ProRule" id="PRU00169"/>
    </source>
</evidence>
<feature type="transmembrane region" description="Helical" evidence="18">
    <location>
        <begin position="12"/>
        <end position="30"/>
    </location>
</feature>
<dbReference type="PROSITE" id="PS50894">
    <property type="entry name" value="HPT"/>
    <property type="match status" value="1"/>
</dbReference>
<dbReference type="PROSITE" id="PS50109">
    <property type="entry name" value="HIS_KIN"/>
    <property type="match status" value="1"/>
</dbReference>
<dbReference type="PROSITE" id="PS50110">
    <property type="entry name" value="RESPONSE_REGULATORY"/>
    <property type="match status" value="1"/>
</dbReference>
<evidence type="ECO:0000259" key="19">
    <source>
        <dbReference type="PROSITE" id="PS50109"/>
    </source>
</evidence>
<feature type="domain" description="Histidine kinase" evidence="19">
    <location>
        <begin position="188"/>
        <end position="408"/>
    </location>
</feature>
<dbReference type="SMART" id="SM00388">
    <property type="entry name" value="HisKA"/>
    <property type="match status" value="1"/>
</dbReference>
<dbReference type="InterPro" id="IPR036097">
    <property type="entry name" value="HisK_dim/P_sf"/>
</dbReference>
<dbReference type="GO" id="GO:0000155">
    <property type="term" value="F:phosphorelay sensor kinase activity"/>
    <property type="evidence" value="ECO:0007669"/>
    <property type="project" value="InterPro"/>
</dbReference>
<dbReference type="PRINTS" id="PR00344">
    <property type="entry name" value="BCTRLSENSOR"/>
</dbReference>
<feature type="domain" description="Response regulatory" evidence="20">
    <location>
        <begin position="560"/>
        <end position="678"/>
    </location>
</feature>
<evidence type="ECO:0000256" key="1">
    <source>
        <dbReference type="ARBA" id="ARBA00000085"/>
    </source>
</evidence>
<dbReference type="CDD" id="cd17546">
    <property type="entry name" value="REC_hyHK_CKI1_RcsC-like"/>
    <property type="match status" value="1"/>
</dbReference>
<proteinExistence type="predicted"/>
<keyword evidence="13 18" id="KW-0472">Membrane</keyword>
<evidence type="ECO:0000259" key="21">
    <source>
        <dbReference type="PROSITE" id="PS50894"/>
    </source>
</evidence>
<sequence length="848" mass="94995">MRTETQTSMHLLMVSTISILAILLSAITVFRSWELWMIPLMLIGCLVVWWLHIGRIGTETQYENICTGLLITELFFFGVHKSSLYDIPLLACTALLLLSLLNRKQLLYLAAFLYVLLILYHFIALGTINSRMEEEDMLRLLLGAAAVAGSLAVTRYRFNRRNEERAKYEGMQEELATAVRQNAEFLSNVSHELRTPVNMVIGISEVALGKELPPEIREDIHSVKMAGKRLSGLINNILDYTENVEGTLSAVQEPYMITSVVNDVITMTALKNTDNKLELVFDVDPQIPIILIGDAEKITHILRILLENSLKFTEEGGVCLRIGFRRESYGINLLVDIFDTGIGMTSSQLGQITDDFYQADSGTQRYVGGLGLGIPIARGLLHAMGGFVHFESKAQQGLQVHIAIPQGVGEDTPSIVVPNAGKMCIACYFRPDKYSCDEVREYYDNMILHLVEGLGVEGYQAHNFEGLLKLQREHKLTHIFITQMEYMGNAPYYEELAQSVHVAVIADKDFALDEDSSLMVLRKPFFALSIVNLLSGQERDNKFEDAQAAGRRPFTCPGVRALAVDDEEMNLVVAKGVLGSYGMQVDICSNGKAAVKLCTQTAYDIIFLDHMMPGFDGVETLRLIREIDDGVYKRLPIVALTANTLSGAREMFRNEGFSEFVPKPIERVVLERVLRRVLPENRIQYGTDSDTPGQQQDTGTKDQTKKKEISSDTSAKEEMPQADDRTQETVSSYGSLVRVGINVGLGLDYCSGEEDFYREMLQMFYDQEAEKRAEIISLYERADWKDYAIKVHALKSTSLTIGAEELSGQAKELERAGKEEDTVYIHENHASMLEIYGQVCEAIGKYLS</sequence>
<feature type="transmembrane region" description="Helical" evidence="18">
    <location>
        <begin position="36"/>
        <end position="53"/>
    </location>
</feature>
<feature type="modified residue" description="4-aspartylphosphate" evidence="16">
    <location>
        <position position="609"/>
    </location>
</feature>
<dbReference type="GO" id="GO:0005886">
    <property type="term" value="C:plasma membrane"/>
    <property type="evidence" value="ECO:0007669"/>
    <property type="project" value="UniProtKB-SubCell"/>
</dbReference>
<dbReference type="PANTHER" id="PTHR45339">
    <property type="entry name" value="HYBRID SIGNAL TRANSDUCTION HISTIDINE KINASE J"/>
    <property type="match status" value="1"/>
</dbReference>
<dbReference type="Pfam" id="PF02518">
    <property type="entry name" value="HATPase_c"/>
    <property type="match status" value="1"/>
</dbReference>
<reference evidence="22 23" key="1">
    <citation type="submission" date="2018-09" db="EMBL/GenBank/DDBJ databases">
        <title>Murine metabolic-syndrome-specific gut microbial biobank.</title>
        <authorList>
            <person name="Liu C."/>
        </authorList>
    </citation>
    <scope>NUCLEOTIDE SEQUENCE [LARGE SCALE GENOMIC DNA]</scope>
    <source>
        <strain evidence="22 23">0.1xD8-82</strain>
    </source>
</reference>
<evidence type="ECO:0000256" key="15">
    <source>
        <dbReference type="PROSITE-ProRule" id="PRU00110"/>
    </source>
</evidence>
<evidence type="ECO:0000256" key="14">
    <source>
        <dbReference type="ARBA" id="ARBA00024867"/>
    </source>
</evidence>
<keyword evidence="9" id="KW-0418">Kinase</keyword>
<dbReference type="SMART" id="SM00387">
    <property type="entry name" value="HATPase_c"/>
    <property type="match status" value="1"/>
</dbReference>
<feature type="region of interest" description="Disordered" evidence="17">
    <location>
        <begin position="683"/>
        <end position="729"/>
    </location>
</feature>
<dbReference type="PANTHER" id="PTHR45339:SF1">
    <property type="entry name" value="HYBRID SIGNAL TRANSDUCTION HISTIDINE KINASE J"/>
    <property type="match status" value="1"/>
</dbReference>
<name>A0A3A9APS6_9FIRM</name>
<keyword evidence="12" id="KW-0902">Two-component regulatory system</keyword>
<evidence type="ECO:0000256" key="10">
    <source>
        <dbReference type="ARBA" id="ARBA00022840"/>
    </source>
</evidence>
<evidence type="ECO:0000256" key="18">
    <source>
        <dbReference type="SAM" id="Phobius"/>
    </source>
</evidence>